<comment type="caution">
    <text evidence="2">The sequence shown here is derived from an EMBL/GenBank/DDBJ whole genome shotgun (WGS) entry which is preliminary data.</text>
</comment>
<name>A0AAV8Q0B3_ENSVE</name>
<gene>
    <name evidence="2" type="ORF">OPV22_027607</name>
</gene>
<sequence length="544" mass="59320">MATEAAGEEGCGGGSQWTTASNWIVGGGCIRDVISFDTYAKDAPAIRAISTPILLLRSGVLPCEITICFDEKCQMRKIYVRSTAKAYEIYTAADKQNYCKGYLCNLHCRIAAKEVVPLIATSVASADCESGNYATPEKKDKMSLSDSNRNSEDGWVEGKVPDSPLHDQKTNVLSRQAAGNSKKDFQIYYEATADISDASPCMSVTLRFLSLQARTYVHVSEIYIYADPVVTTEAGAPVDMGKRFGGSSHLAMFMPNPLPLFKSAENMQLGSSQNITEKEASPSTTVGEANARLKSGQSTYNGQSDLDQLSKSYAREKFVAVNHIERVLDELVLRVTRIEAFCSRFEGSLLKPVNNIEMRLQQLEELFHTYARRAQSPQRADVTGHLLLLVAGAMASVPDTRTRPGLVMRAPEFSIEDDEYLNYDASLASDSNSQVRLYYDGASAGVESGVNPSPVRVLSSGANRSTSTLSEVKGEITVGDSSMSASATSEIARNSDWDSGCDIYFGHFEGISSTSTIHQETVKNDFFASRCKVGRTIFEDSKAR</sequence>
<dbReference type="EMBL" id="JAQQAF010000008">
    <property type="protein sequence ID" value="KAJ8465055.1"/>
    <property type="molecule type" value="Genomic_DNA"/>
</dbReference>
<keyword evidence="3" id="KW-1185">Reference proteome</keyword>
<protein>
    <submittedName>
        <fullName evidence="2">Uncharacterized protein</fullName>
    </submittedName>
</protein>
<reference evidence="2 3" key="1">
    <citation type="submission" date="2022-12" db="EMBL/GenBank/DDBJ databases">
        <title>Chromosome-scale assembly of the Ensete ventricosum genome.</title>
        <authorList>
            <person name="Dussert Y."/>
            <person name="Stocks J."/>
            <person name="Wendawek A."/>
            <person name="Woldeyes F."/>
            <person name="Nichols R.A."/>
            <person name="Borrell J.S."/>
        </authorList>
    </citation>
    <scope>NUCLEOTIDE SEQUENCE [LARGE SCALE GENOMIC DNA]</scope>
    <source>
        <strain evidence="3">cv. Maze</strain>
        <tissue evidence="2">Seeds</tissue>
    </source>
</reference>
<dbReference type="PANTHER" id="PTHR37261">
    <property type="entry name" value="40S RIBOSOMAL PROTEIN S27"/>
    <property type="match status" value="1"/>
</dbReference>
<organism evidence="2 3">
    <name type="scientific">Ensete ventricosum</name>
    <name type="common">Abyssinian banana</name>
    <name type="synonym">Musa ensete</name>
    <dbReference type="NCBI Taxonomy" id="4639"/>
    <lineage>
        <taxon>Eukaryota</taxon>
        <taxon>Viridiplantae</taxon>
        <taxon>Streptophyta</taxon>
        <taxon>Embryophyta</taxon>
        <taxon>Tracheophyta</taxon>
        <taxon>Spermatophyta</taxon>
        <taxon>Magnoliopsida</taxon>
        <taxon>Liliopsida</taxon>
        <taxon>Zingiberales</taxon>
        <taxon>Musaceae</taxon>
        <taxon>Ensete</taxon>
    </lineage>
</organism>
<dbReference type="Proteomes" id="UP001222027">
    <property type="component" value="Unassembled WGS sequence"/>
</dbReference>
<accession>A0AAV8Q0B3</accession>
<evidence type="ECO:0000256" key="1">
    <source>
        <dbReference type="SAM" id="MobiDB-lite"/>
    </source>
</evidence>
<evidence type="ECO:0000313" key="2">
    <source>
        <dbReference type="EMBL" id="KAJ8465055.1"/>
    </source>
</evidence>
<dbReference type="PANTHER" id="PTHR37261:SF1">
    <property type="entry name" value="40S RIBOSOMAL PROTEIN S27"/>
    <property type="match status" value="1"/>
</dbReference>
<dbReference type="AlphaFoldDB" id="A0AAV8Q0B3"/>
<proteinExistence type="predicted"/>
<feature type="region of interest" description="Disordered" evidence="1">
    <location>
        <begin position="132"/>
        <end position="167"/>
    </location>
</feature>
<evidence type="ECO:0000313" key="3">
    <source>
        <dbReference type="Proteomes" id="UP001222027"/>
    </source>
</evidence>